<evidence type="ECO:0000256" key="3">
    <source>
        <dbReference type="SAM" id="MobiDB-lite"/>
    </source>
</evidence>
<accession>A0AAD5XSZ9</accession>
<dbReference type="PROSITE" id="PS50234">
    <property type="entry name" value="VWFA"/>
    <property type="match status" value="1"/>
</dbReference>
<keyword evidence="2" id="KW-0677">Repeat</keyword>
<evidence type="ECO:0000313" key="6">
    <source>
        <dbReference type="EMBL" id="KAJ3208205.1"/>
    </source>
</evidence>
<dbReference type="EMBL" id="JADGJW010001007">
    <property type="protein sequence ID" value="KAJ3208205.1"/>
    <property type="molecule type" value="Genomic_DNA"/>
</dbReference>
<dbReference type="InterPro" id="IPR000008">
    <property type="entry name" value="C2_dom"/>
</dbReference>
<sequence length="596" mass="67465">MIVLYTKSLLISDDWVEIGRTEVVKDNLNPHFQKPFVVEYVFEEEQKLKFIVADVNGDVKPSEKESLGFIETTLAKIVCTRGQIFKKNLIHPYRQQQGSIKIVSEEVIDEQTKLTFHFEAKNLEKKDFFGKSDPFYQISRIQEDQSYTLVHRSEPIMKTLSPIWPQLDINLGVVCGSDVNRKLLVEVYDWNKSGAHELIGSFETTFKKLTAKIGGEFELSNEKNEKSKKILKAGQSEELPKICGIFIVKKFQSLKMPSFLDYVNDGMQLNFTVAIDFTSSNGDPLKEDSLHYCNPYKANDYQQAIMSIGSILEDYDSDKTFPVYGFGAQIQGELSHCFPLTRAEGESTEGMEGLLKAYNYFMRDVNLSEPTHYAPLINSIATKASNDLQKTGVGIFYSVLLIITDGEVNDMEQTIKEIINASTLPFAIIIIGVGKADFSKMIFLDSDNKTLATKDGKKRAARDIVQFVPFRDYIGVRSHKLAKAVLAEIPDQIIEYMTTHGVFPKGKKPKESESVMSLIDQCEETKELTLLDMLEEEKDKDDIEDRVSSVLNNFSFSNTESEDKKINSNDDTSDENRKSTSKVPRLSTGTRSFKGF</sequence>
<dbReference type="Pfam" id="PF00168">
    <property type="entry name" value="C2"/>
    <property type="match status" value="2"/>
</dbReference>
<dbReference type="SMART" id="SM00327">
    <property type="entry name" value="VWA"/>
    <property type="match status" value="1"/>
</dbReference>
<dbReference type="InterPro" id="IPR035892">
    <property type="entry name" value="C2_domain_sf"/>
</dbReference>
<feature type="region of interest" description="Disordered" evidence="3">
    <location>
        <begin position="558"/>
        <end position="596"/>
    </location>
</feature>
<evidence type="ECO:0000256" key="1">
    <source>
        <dbReference type="ARBA" id="ARBA00009048"/>
    </source>
</evidence>
<dbReference type="PANTHER" id="PTHR10857:SF106">
    <property type="entry name" value="C2 DOMAIN-CONTAINING PROTEIN"/>
    <property type="match status" value="1"/>
</dbReference>
<name>A0AAD5XSZ9_9FUNG</name>
<gene>
    <name evidence="6" type="primary">CPNE8</name>
    <name evidence="6" type="ORF">HK099_000106</name>
</gene>
<organism evidence="6 7">
    <name type="scientific">Clydaea vesicula</name>
    <dbReference type="NCBI Taxonomy" id="447962"/>
    <lineage>
        <taxon>Eukaryota</taxon>
        <taxon>Fungi</taxon>
        <taxon>Fungi incertae sedis</taxon>
        <taxon>Chytridiomycota</taxon>
        <taxon>Chytridiomycota incertae sedis</taxon>
        <taxon>Chytridiomycetes</taxon>
        <taxon>Lobulomycetales</taxon>
        <taxon>Lobulomycetaceae</taxon>
        <taxon>Clydaea</taxon>
    </lineage>
</organism>
<evidence type="ECO:0000313" key="7">
    <source>
        <dbReference type="Proteomes" id="UP001211065"/>
    </source>
</evidence>
<reference evidence="6" key="1">
    <citation type="submission" date="2020-05" db="EMBL/GenBank/DDBJ databases">
        <title>Phylogenomic resolution of chytrid fungi.</title>
        <authorList>
            <person name="Stajich J.E."/>
            <person name="Amses K."/>
            <person name="Simmons R."/>
            <person name="Seto K."/>
            <person name="Myers J."/>
            <person name="Bonds A."/>
            <person name="Quandt C.A."/>
            <person name="Barry K."/>
            <person name="Liu P."/>
            <person name="Grigoriev I."/>
            <person name="Longcore J.E."/>
            <person name="James T.Y."/>
        </authorList>
    </citation>
    <scope>NUCLEOTIDE SEQUENCE</scope>
    <source>
        <strain evidence="6">JEL0476</strain>
    </source>
</reference>
<dbReference type="CDD" id="cd04047">
    <property type="entry name" value="C2B_Copine"/>
    <property type="match status" value="1"/>
</dbReference>
<dbReference type="GO" id="GO:0071277">
    <property type="term" value="P:cellular response to calcium ion"/>
    <property type="evidence" value="ECO:0007669"/>
    <property type="project" value="TreeGrafter"/>
</dbReference>
<evidence type="ECO:0000259" key="5">
    <source>
        <dbReference type="PROSITE" id="PS50234"/>
    </source>
</evidence>
<dbReference type="Gene3D" id="2.60.40.150">
    <property type="entry name" value="C2 domain"/>
    <property type="match status" value="2"/>
</dbReference>
<feature type="compositionally biased region" description="Polar residues" evidence="3">
    <location>
        <begin position="587"/>
        <end position="596"/>
    </location>
</feature>
<dbReference type="InterPro" id="IPR037768">
    <property type="entry name" value="C2B_Copine"/>
</dbReference>
<feature type="compositionally biased region" description="Basic and acidic residues" evidence="3">
    <location>
        <begin position="561"/>
        <end position="578"/>
    </location>
</feature>
<dbReference type="GO" id="GO:0005544">
    <property type="term" value="F:calcium-dependent phospholipid binding"/>
    <property type="evidence" value="ECO:0007669"/>
    <property type="project" value="InterPro"/>
</dbReference>
<dbReference type="InterPro" id="IPR045052">
    <property type="entry name" value="Copine"/>
</dbReference>
<dbReference type="CDD" id="cd04048">
    <property type="entry name" value="C2A_Copine"/>
    <property type="match status" value="1"/>
</dbReference>
<comment type="caution">
    <text evidence="6">The sequence shown here is derived from an EMBL/GenBank/DDBJ whole genome shotgun (WGS) entry which is preliminary data.</text>
</comment>
<evidence type="ECO:0000256" key="2">
    <source>
        <dbReference type="ARBA" id="ARBA00022737"/>
    </source>
</evidence>
<comment type="similarity">
    <text evidence="1">Belongs to the copine family.</text>
</comment>
<feature type="domain" description="VWFA" evidence="5">
    <location>
        <begin position="270"/>
        <end position="489"/>
    </location>
</feature>
<dbReference type="GO" id="GO:0005886">
    <property type="term" value="C:plasma membrane"/>
    <property type="evidence" value="ECO:0007669"/>
    <property type="project" value="TreeGrafter"/>
</dbReference>
<dbReference type="Pfam" id="PF07002">
    <property type="entry name" value="Copine"/>
    <property type="match status" value="1"/>
</dbReference>
<proteinExistence type="inferred from homology"/>
<dbReference type="AlphaFoldDB" id="A0AAD5XSZ9"/>
<dbReference type="SMART" id="SM00239">
    <property type="entry name" value="C2"/>
    <property type="match status" value="2"/>
</dbReference>
<keyword evidence="7" id="KW-1185">Reference proteome</keyword>
<protein>
    <submittedName>
        <fullName evidence="6">Copine-8</fullName>
    </submittedName>
</protein>
<feature type="domain" description="C2" evidence="4">
    <location>
        <begin position="94"/>
        <end position="221"/>
    </location>
</feature>
<dbReference type="InterPro" id="IPR010734">
    <property type="entry name" value="Copine_C"/>
</dbReference>
<dbReference type="InterPro" id="IPR036465">
    <property type="entry name" value="vWFA_dom_sf"/>
</dbReference>
<dbReference type="Proteomes" id="UP001211065">
    <property type="component" value="Unassembled WGS sequence"/>
</dbReference>
<evidence type="ECO:0000259" key="4">
    <source>
        <dbReference type="PROSITE" id="PS50004"/>
    </source>
</evidence>
<dbReference type="InterPro" id="IPR002035">
    <property type="entry name" value="VWF_A"/>
</dbReference>
<dbReference type="SUPFAM" id="SSF53300">
    <property type="entry name" value="vWA-like"/>
    <property type="match status" value="1"/>
</dbReference>
<dbReference type="SUPFAM" id="SSF49562">
    <property type="entry name" value="C2 domain (Calcium/lipid-binding domain, CaLB)"/>
    <property type="match status" value="2"/>
</dbReference>
<feature type="non-terminal residue" evidence="6">
    <location>
        <position position="596"/>
    </location>
</feature>
<dbReference type="PANTHER" id="PTHR10857">
    <property type="entry name" value="COPINE"/>
    <property type="match status" value="1"/>
</dbReference>
<feature type="domain" description="C2" evidence="4">
    <location>
        <begin position="1"/>
        <end position="87"/>
    </location>
</feature>
<dbReference type="PROSITE" id="PS50004">
    <property type="entry name" value="C2"/>
    <property type="match status" value="2"/>
</dbReference>